<dbReference type="GO" id="GO:0005886">
    <property type="term" value="C:plasma membrane"/>
    <property type="evidence" value="ECO:0007669"/>
    <property type="project" value="UniProtKB-SubCell"/>
</dbReference>
<dbReference type="RefSeq" id="WP_162364758.1">
    <property type="nucleotide sequence ID" value="NZ_WUBS01000003.1"/>
</dbReference>
<keyword evidence="4" id="KW-1003">Cell membrane</keyword>
<proteinExistence type="inferred from homology"/>
<reference evidence="9 10" key="1">
    <citation type="submission" date="2019-12" db="EMBL/GenBank/DDBJ databases">
        <authorList>
            <person name="Lee S.D."/>
        </authorList>
    </citation>
    <scope>NUCLEOTIDE SEQUENCE [LARGE SCALE GENOMIC DNA]</scope>
    <source>
        <strain evidence="9 10">SAP-6</strain>
    </source>
</reference>
<keyword evidence="5 8" id="KW-0812">Transmembrane</keyword>
<feature type="transmembrane region" description="Helical" evidence="8">
    <location>
        <begin position="186"/>
        <end position="209"/>
    </location>
</feature>
<sequence>MAVPQTILPISLLIILGYVQARRGVLESHAIKALGGLAFKLFMPMVLFTGMVNAPLHDGLNTTILAAYFVPALMIFTLVNLLAHRRLGHPTPFGLTASFSNNALIGVAMVSGLFGNDGLVLLFTVLAVHSLLLFSFQSLYDSFAGSEPFKPGPLVSSLANPMIVGLLLGTAVNLSNVTLPVWTTQLTTWLAQAALPCALITLGANLAGFRLRPGGPALGITAAKLVAMPLLVLLTCMLLDIGGMPRGVLVLMAANPSGVNVLGFSRSLEDTQVTSSAICLSTLLSAVTLPLWMWVDSLL</sequence>
<protein>
    <submittedName>
        <fullName evidence="9">AEC family transporter</fullName>
    </submittedName>
</protein>
<evidence type="ECO:0000256" key="5">
    <source>
        <dbReference type="ARBA" id="ARBA00022692"/>
    </source>
</evidence>
<dbReference type="AlphaFoldDB" id="A0A845SG67"/>
<evidence type="ECO:0000256" key="3">
    <source>
        <dbReference type="ARBA" id="ARBA00022448"/>
    </source>
</evidence>
<evidence type="ECO:0000256" key="6">
    <source>
        <dbReference type="ARBA" id="ARBA00022989"/>
    </source>
</evidence>
<evidence type="ECO:0000256" key="4">
    <source>
        <dbReference type="ARBA" id="ARBA00022475"/>
    </source>
</evidence>
<comment type="similarity">
    <text evidence="2">Belongs to the auxin efflux carrier (TC 2.A.69) family.</text>
</comment>
<feature type="transmembrane region" description="Helical" evidence="8">
    <location>
        <begin position="277"/>
        <end position="295"/>
    </location>
</feature>
<feature type="transmembrane region" description="Helical" evidence="8">
    <location>
        <begin position="120"/>
        <end position="140"/>
    </location>
</feature>
<comment type="subcellular location">
    <subcellularLocation>
        <location evidence="1">Cell membrane</location>
        <topology evidence="1">Multi-pass membrane protein</topology>
    </subcellularLocation>
</comment>
<dbReference type="PANTHER" id="PTHR36838">
    <property type="entry name" value="AUXIN EFFLUX CARRIER FAMILY PROTEIN"/>
    <property type="match status" value="1"/>
</dbReference>
<evidence type="ECO:0000313" key="9">
    <source>
        <dbReference type="EMBL" id="NDL62066.1"/>
    </source>
</evidence>
<reference evidence="9 10" key="2">
    <citation type="submission" date="2020-02" db="EMBL/GenBank/DDBJ databases">
        <title>The new genus of Enterobacteriales.</title>
        <authorList>
            <person name="Kim I.S."/>
        </authorList>
    </citation>
    <scope>NUCLEOTIDE SEQUENCE [LARGE SCALE GENOMIC DNA]</scope>
    <source>
        <strain evidence="9 10">SAP-6</strain>
    </source>
</reference>
<evidence type="ECO:0000256" key="2">
    <source>
        <dbReference type="ARBA" id="ARBA00010145"/>
    </source>
</evidence>
<accession>A0A845SG67</accession>
<comment type="caution">
    <text evidence="9">The sequence shown here is derived from an EMBL/GenBank/DDBJ whole genome shotgun (WGS) entry which is preliminary data.</text>
</comment>
<dbReference type="GO" id="GO:0055085">
    <property type="term" value="P:transmembrane transport"/>
    <property type="evidence" value="ECO:0007669"/>
    <property type="project" value="InterPro"/>
</dbReference>
<feature type="transmembrane region" description="Helical" evidence="8">
    <location>
        <begin position="152"/>
        <end position="174"/>
    </location>
</feature>
<evidence type="ECO:0000256" key="8">
    <source>
        <dbReference type="SAM" id="Phobius"/>
    </source>
</evidence>
<feature type="transmembrane region" description="Helical" evidence="8">
    <location>
        <begin position="221"/>
        <end position="241"/>
    </location>
</feature>
<dbReference type="InterPro" id="IPR038770">
    <property type="entry name" value="Na+/solute_symporter_sf"/>
</dbReference>
<feature type="transmembrane region" description="Helical" evidence="8">
    <location>
        <begin position="95"/>
        <end position="114"/>
    </location>
</feature>
<feature type="transmembrane region" description="Helical" evidence="8">
    <location>
        <begin position="6"/>
        <end position="21"/>
    </location>
</feature>
<dbReference type="Pfam" id="PF03547">
    <property type="entry name" value="Mem_trans"/>
    <property type="match status" value="2"/>
</dbReference>
<keyword evidence="6 8" id="KW-1133">Transmembrane helix</keyword>
<organism evidence="9 10">
    <name type="scientific">Acerihabitans arboris</name>
    <dbReference type="NCBI Taxonomy" id="2691583"/>
    <lineage>
        <taxon>Bacteria</taxon>
        <taxon>Pseudomonadati</taxon>
        <taxon>Pseudomonadota</taxon>
        <taxon>Gammaproteobacteria</taxon>
        <taxon>Enterobacterales</taxon>
        <taxon>Pectobacteriaceae</taxon>
        <taxon>Acerihabitans</taxon>
    </lineage>
</organism>
<dbReference type="Proteomes" id="UP000461443">
    <property type="component" value="Unassembled WGS sequence"/>
</dbReference>
<dbReference type="InterPro" id="IPR004776">
    <property type="entry name" value="Mem_transp_PIN-like"/>
</dbReference>
<name>A0A845SG67_9GAMM</name>
<dbReference type="EMBL" id="WUBS01000003">
    <property type="protein sequence ID" value="NDL62066.1"/>
    <property type="molecule type" value="Genomic_DNA"/>
</dbReference>
<dbReference type="PANTHER" id="PTHR36838:SF3">
    <property type="entry name" value="TRANSPORTER AUXIN EFFLUX CARRIER EC FAMILY"/>
    <property type="match status" value="1"/>
</dbReference>
<feature type="transmembrane region" description="Helical" evidence="8">
    <location>
        <begin position="64"/>
        <end position="83"/>
    </location>
</feature>
<evidence type="ECO:0000256" key="7">
    <source>
        <dbReference type="ARBA" id="ARBA00023136"/>
    </source>
</evidence>
<keyword evidence="3" id="KW-0813">Transport</keyword>
<keyword evidence="10" id="KW-1185">Reference proteome</keyword>
<keyword evidence="7 8" id="KW-0472">Membrane</keyword>
<evidence type="ECO:0000256" key="1">
    <source>
        <dbReference type="ARBA" id="ARBA00004651"/>
    </source>
</evidence>
<dbReference type="Gene3D" id="1.20.1530.20">
    <property type="match status" value="1"/>
</dbReference>
<gene>
    <name evidence="9" type="ORF">GRH90_04755</name>
</gene>
<evidence type="ECO:0000313" key="10">
    <source>
        <dbReference type="Proteomes" id="UP000461443"/>
    </source>
</evidence>
<feature type="transmembrane region" description="Helical" evidence="8">
    <location>
        <begin position="33"/>
        <end position="52"/>
    </location>
</feature>